<dbReference type="AlphaFoldDB" id="A0A0H5Q782"/>
<dbReference type="EMBL" id="LN853986">
    <property type="protein sequence ID" value="CRY97250.1"/>
    <property type="molecule type" value="Genomic_DNA"/>
</dbReference>
<reference evidence="1" key="2">
    <citation type="submission" date="2015-07" db="EMBL/GenBank/DDBJ databases">
        <title>Plasmids, circular viruses and viroids from rat gut.</title>
        <authorList>
            <person name="Jorgensen T.J."/>
            <person name="Hansen M.A."/>
            <person name="Xu Z."/>
            <person name="Tabak M.A."/>
            <person name="Sorensen S.J."/>
            <person name="Hansen L.H."/>
        </authorList>
    </citation>
    <scope>NUCLEOTIDE SEQUENCE</scope>
    <source>
        <strain evidence="1">RGFK1444</strain>
    </source>
</reference>
<name>A0A0H5Q782_9ZZZZ</name>
<accession>A0A0H5Q782</accession>
<sequence>MDGEVEMVSFKCRSCDLTGEGYWNDPMALALRLHGSVCDGEEAIHLVRWTVVPLPLV</sequence>
<proteinExistence type="predicted"/>
<reference evidence="1" key="1">
    <citation type="submission" date="2015-06" db="EMBL/GenBank/DDBJ databases">
        <authorList>
            <person name="Joergensen T."/>
        </authorList>
    </citation>
    <scope>NUCLEOTIDE SEQUENCE</scope>
    <source>
        <strain evidence="1">RGFK1444</strain>
    </source>
</reference>
<evidence type="ECO:0000313" key="1">
    <source>
        <dbReference type="EMBL" id="CRY97250.1"/>
    </source>
</evidence>
<organism evidence="1">
    <name type="scientific">uncultured prokaryote</name>
    <dbReference type="NCBI Taxonomy" id="198431"/>
    <lineage>
        <taxon>unclassified sequences</taxon>
        <taxon>environmental samples</taxon>
    </lineage>
</organism>
<protein>
    <submittedName>
        <fullName evidence="1">Uncharacterized protein</fullName>
    </submittedName>
</protein>